<dbReference type="Proteomes" id="UP000184066">
    <property type="component" value="Unassembled WGS sequence"/>
</dbReference>
<proteinExistence type="predicted"/>
<accession>A0A1M7SI58</accession>
<dbReference type="SUPFAM" id="SSF51905">
    <property type="entry name" value="FAD/NAD(P)-binding domain"/>
    <property type="match status" value="1"/>
</dbReference>
<dbReference type="EMBL" id="FRDL01000002">
    <property type="protein sequence ID" value="SHN58178.1"/>
    <property type="molecule type" value="Genomic_DNA"/>
</dbReference>
<evidence type="ECO:0000313" key="4">
    <source>
        <dbReference type="Proteomes" id="UP000184066"/>
    </source>
</evidence>
<dbReference type="STRING" id="1189325.SAMN04488119_10344"/>
<dbReference type="InterPro" id="IPR036188">
    <property type="entry name" value="FAD/NAD-bd_sf"/>
</dbReference>
<dbReference type="Gene3D" id="3.30.9.10">
    <property type="entry name" value="D-Amino Acid Oxidase, subunit A, domain 2"/>
    <property type="match status" value="1"/>
</dbReference>
<gene>
    <name evidence="3" type="ORF">SAMN05216200_102465</name>
</gene>
<organism evidence="3 4">
    <name type="scientific">Oceanicella actignis</name>
    <dbReference type="NCBI Taxonomy" id="1189325"/>
    <lineage>
        <taxon>Bacteria</taxon>
        <taxon>Pseudomonadati</taxon>
        <taxon>Pseudomonadota</taxon>
        <taxon>Alphaproteobacteria</taxon>
        <taxon>Rhodobacterales</taxon>
        <taxon>Paracoccaceae</taxon>
        <taxon>Oceanicella</taxon>
    </lineage>
</organism>
<feature type="domain" description="Ig-like" evidence="2">
    <location>
        <begin position="199"/>
        <end position="293"/>
    </location>
</feature>
<dbReference type="PANTHER" id="PTHR13847:SF287">
    <property type="entry name" value="FAD-DEPENDENT OXIDOREDUCTASE DOMAIN-CONTAINING PROTEIN 1"/>
    <property type="match status" value="1"/>
</dbReference>
<keyword evidence="1" id="KW-0560">Oxidoreductase</keyword>
<dbReference type="Pfam" id="PF01266">
    <property type="entry name" value="DAO"/>
    <property type="match status" value="1"/>
</dbReference>
<dbReference type="RefSeq" id="WP_072746504.1">
    <property type="nucleotide sequence ID" value="NZ_FOHL01000003.1"/>
</dbReference>
<dbReference type="OrthoDB" id="9806452at2"/>
<evidence type="ECO:0000259" key="2">
    <source>
        <dbReference type="PROSITE" id="PS50835"/>
    </source>
</evidence>
<dbReference type="GO" id="GO:0032981">
    <property type="term" value="P:mitochondrial respiratory chain complex I assembly"/>
    <property type="evidence" value="ECO:0007669"/>
    <property type="project" value="TreeGrafter"/>
</dbReference>
<dbReference type="PROSITE" id="PS50835">
    <property type="entry name" value="IG_LIKE"/>
    <property type="match status" value="1"/>
</dbReference>
<name>A0A1M7SI58_9RHOB</name>
<dbReference type="InterPro" id="IPR007110">
    <property type="entry name" value="Ig-like_dom"/>
</dbReference>
<dbReference type="Gene3D" id="3.50.50.60">
    <property type="entry name" value="FAD/NAD(P)-binding domain"/>
    <property type="match status" value="1"/>
</dbReference>
<dbReference type="PANTHER" id="PTHR13847">
    <property type="entry name" value="SARCOSINE DEHYDROGENASE-RELATED"/>
    <property type="match status" value="1"/>
</dbReference>
<protein>
    <submittedName>
        <fullName evidence="3">Glycine/D-amino acid oxidase</fullName>
    </submittedName>
</protein>
<evidence type="ECO:0000313" key="3">
    <source>
        <dbReference type="EMBL" id="SHN58178.1"/>
    </source>
</evidence>
<reference evidence="3 4" key="1">
    <citation type="submission" date="2016-12" db="EMBL/GenBank/DDBJ databases">
        <authorList>
            <person name="Song W.-J."/>
            <person name="Kurnit D.M."/>
        </authorList>
    </citation>
    <scope>NUCLEOTIDE SEQUENCE [LARGE SCALE GENOMIC DNA]</scope>
    <source>
        <strain evidence="3 4">CGMCC 1.10808</strain>
    </source>
</reference>
<sequence length="407" mass="44487">MLPPGFASAPARSSYDVVIIGGAIMGSAAAWFLTRDPDFDGSVLVVERDPAYERCSTAHTNSCMRQQFSTELNVRISQFGAEFVKTLHERMGGDPDVPRLSIRNFGYLYLAADQAFAETLRANWRVQRAAGAGTELLSPDEIAARYPFYALDDVVLGSINTRDEGWFDGAALFDQLRRGARAAGAEFVADEAAALELAPSGARVEAVRLASGARVACGCVVNAAGPRAARVAAMTGIDLPVEPRKRFTWIFKAERPLERDLPLTIDPSGVHVRENGGGTYMCGAAPEPDEAVDPDDFEMDLAMWEERVWPALARRIPRFEAIRQTHCWAGHYAMNLLDRNAVIGPHPRVGNFHFINGFSGHGLQQAPAMGRGLAEMIVHGAYRSLDLSPFGYERIEAGRPIRERAVI</sequence>
<keyword evidence="4" id="KW-1185">Reference proteome</keyword>
<evidence type="ECO:0000256" key="1">
    <source>
        <dbReference type="ARBA" id="ARBA00023002"/>
    </source>
</evidence>
<dbReference type="InterPro" id="IPR006076">
    <property type="entry name" value="FAD-dep_OxRdtase"/>
</dbReference>
<dbReference type="AlphaFoldDB" id="A0A1M7SI58"/>
<dbReference type="GO" id="GO:0016491">
    <property type="term" value="F:oxidoreductase activity"/>
    <property type="evidence" value="ECO:0007669"/>
    <property type="project" value="UniProtKB-KW"/>
</dbReference>
<dbReference type="GO" id="GO:0005737">
    <property type="term" value="C:cytoplasm"/>
    <property type="evidence" value="ECO:0007669"/>
    <property type="project" value="TreeGrafter"/>
</dbReference>